<keyword evidence="2" id="KW-1185">Reference proteome</keyword>
<dbReference type="EMBL" id="LGRX02004744">
    <property type="protein sequence ID" value="KAK3279659.1"/>
    <property type="molecule type" value="Genomic_DNA"/>
</dbReference>
<evidence type="ECO:0000313" key="2">
    <source>
        <dbReference type="Proteomes" id="UP001190700"/>
    </source>
</evidence>
<comment type="caution">
    <text evidence="1">The sequence shown here is derived from an EMBL/GenBank/DDBJ whole genome shotgun (WGS) entry which is preliminary data.</text>
</comment>
<protein>
    <submittedName>
        <fullName evidence="1">Uncharacterized protein</fullName>
    </submittedName>
</protein>
<gene>
    <name evidence="1" type="ORF">CYMTET_12466</name>
</gene>
<dbReference type="Proteomes" id="UP001190700">
    <property type="component" value="Unassembled WGS sequence"/>
</dbReference>
<sequence>MPGPPNSRAICCYIFAVKEFGKCCCAKNAEQDMLAEKRRLNGLKKNSTLAAFGFKGNVESDSVNADPTVKGPGVRKRYANFEARWEARMALMLDCMYSQITLLIVIYCLFPPKQVYADLS</sequence>
<proteinExistence type="predicted"/>
<dbReference type="AlphaFoldDB" id="A0AAE0GJZ8"/>
<accession>A0AAE0GJZ8</accession>
<reference evidence="1 2" key="1">
    <citation type="journal article" date="2015" name="Genome Biol. Evol.">
        <title>Comparative Genomics of a Bacterivorous Green Alga Reveals Evolutionary Causalities and Consequences of Phago-Mixotrophic Mode of Nutrition.</title>
        <authorList>
            <person name="Burns J.A."/>
            <person name="Paasch A."/>
            <person name="Narechania A."/>
            <person name="Kim E."/>
        </authorList>
    </citation>
    <scope>NUCLEOTIDE SEQUENCE [LARGE SCALE GENOMIC DNA]</scope>
    <source>
        <strain evidence="1 2">PLY_AMNH</strain>
    </source>
</reference>
<evidence type="ECO:0000313" key="1">
    <source>
        <dbReference type="EMBL" id="KAK3279659.1"/>
    </source>
</evidence>
<name>A0AAE0GJZ8_9CHLO</name>
<organism evidence="1 2">
    <name type="scientific">Cymbomonas tetramitiformis</name>
    <dbReference type="NCBI Taxonomy" id="36881"/>
    <lineage>
        <taxon>Eukaryota</taxon>
        <taxon>Viridiplantae</taxon>
        <taxon>Chlorophyta</taxon>
        <taxon>Pyramimonadophyceae</taxon>
        <taxon>Pyramimonadales</taxon>
        <taxon>Pyramimonadaceae</taxon>
        <taxon>Cymbomonas</taxon>
    </lineage>
</organism>